<comment type="caution">
    <text evidence="8">The sequence shown here is derived from an EMBL/GenBank/DDBJ whole genome shotgun (WGS) entry which is preliminary data.</text>
</comment>
<dbReference type="FunCoup" id="A0A286UUG5">
    <property type="interactions" value="44"/>
</dbReference>
<organism evidence="8 9">
    <name type="scientific">Pyrrhoderma noxium</name>
    <dbReference type="NCBI Taxonomy" id="2282107"/>
    <lineage>
        <taxon>Eukaryota</taxon>
        <taxon>Fungi</taxon>
        <taxon>Dikarya</taxon>
        <taxon>Basidiomycota</taxon>
        <taxon>Agaricomycotina</taxon>
        <taxon>Agaricomycetes</taxon>
        <taxon>Hymenochaetales</taxon>
        <taxon>Hymenochaetaceae</taxon>
        <taxon>Pyrrhoderma</taxon>
    </lineage>
</organism>
<evidence type="ECO:0000256" key="4">
    <source>
        <dbReference type="ARBA" id="ARBA00022824"/>
    </source>
</evidence>
<proteinExistence type="inferred from homology"/>
<evidence type="ECO:0000256" key="6">
    <source>
        <dbReference type="ARBA" id="ARBA00023136"/>
    </source>
</evidence>
<evidence type="ECO:0000313" key="9">
    <source>
        <dbReference type="Proteomes" id="UP000217199"/>
    </source>
</evidence>
<feature type="transmembrane region" description="Helical" evidence="7">
    <location>
        <begin position="12"/>
        <end position="32"/>
    </location>
</feature>
<evidence type="ECO:0000313" key="8">
    <source>
        <dbReference type="EMBL" id="PAV23250.1"/>
    </source>
</evidence>
<dbReference type="InterPro" id="IPR009914">
    <property type="entry name" value="DPM2"/>
</dbReference>
<dbReference type="GO" id="GO:0005789">
    <property type="term" value="C:endoplasmic reticulum membrane"/>
    <property type="evidence" value="ECO:0007669"/>
    <property type="project" value="UniProtKB-SubCell"/>
</dbReference>
<dbReference type="GO" id="GO:0180047">
    <property type="term" value="P:dolichol phosphate mannose biosynthetic process"/>
    <property type="evidence" value="ECO:0007669"/>
    <property type="project" value="InterPro"/>
</dbReference>
<evidence type="ECO:0000256" key="1">
    <source>
        <dbReference type="ARBA" id="ARBA00004477"/>
    </source>
</evidence>
<dbReference type="OrthoDB" id="311279at2759"/>
<evidence type="ECO:0000256" key="5">
    <source>
        <dbReference type="ARBA" id="ARBA00022989"/>
    </source>
</evidence>
<dbReference type="GO" id="GO:0006506">
    <property type="term" value="P:GPI anchor biosynthetic process"/>
    <property type="evidence" value="ECO:0007669"/>
    <property type="project" value="TreeGrafter"/>
</dbReference>
<dbReference type="GO" id="GO:0033185">
    <property type="term" value="C:dolichol-phosphate-mannose synthase complex"/>
    <property type="evidence" value="ECO:0007669"/>
    <property type="project" value="TreeGrafter"/>
</dbReference>
<comment type="similarity">
    <text evidence="2 7">Belongs to the DPM2 family.</text>
</comment>
<dbReference type="PANTHER" id="PTHR15039:SF11">
    <property type="entry name" value="DOLICHOL PHOSPHATE-MANNOSE BIOSYNTHESIS REGULATORY PROTEIN"/>
    <property type="match status" value="1"/>
</dbReference>
<keyword evidence="5 7" id="KW-1133">Transmembrane helix</keyword>
<accession>A0A286UUG5</accession>
<gene>
    <name evidence="8" type="ORF">PNOK_0031800</name>
</gene>
<comment type="function">
    <text evidence="7">Regulatory subunit of the dolichol-phosphate mannose (DPM) synthase complex; essential for the ER localization.</text>
</comment>
<keyword evidence="6 7" id="KW-0472">Membrane</keyword>
<sequence>MAFSDKVLGGGMIFVALFVFTYYTIWAGLLPFLDKSNPLHDLFPAREWAVRLPAFLFVVGLASVGLFIGSTIIKENRKKALKARQRTA</sequence>
<evidence type="ECO:0000256" key="2">
    <source>
        <dbReference type="ARBA" id="ARBA00005478"/>
    </source>
</evidence>
<dbReference type="AlphaFoldDB" id="A0A286UUG5"/>
<evidence type="ECO:0000256" key="3">
    <source>
        <dbReference type="ARBA" id="ARBA00022692"/>
    </source>
</evidence>
<dbReference type="EMBL" id="NBII01000001">
    <property type="protein sequence ID" value="PAV23250.1"/>
    <property type="molecule type" value="Genomic_DNA"/>
</dbReference>
<evidence type="ECO:0000256" key="7">
    <source>
        <dbReference type="RuleBase" id="RU365084"/>
    </source>
</evidence>
<keyword evidence="4 7" id="KW-0256">Endoplasmic reticulum</keyword>
<comment type="subcellular location">
    <subcellularLocation>
        <location evidence="1 7">Endoplasmic reticulum membrane</location>
        <topology evidence="1 7">Multi-pass membrane protein</topology>
    </subcellularLocation>
</comment>
<dbReference type="InParanoid" id="A0A286UUG5"/>
<comment type="subunit">
    <text evidence="7">Component of the dolichol-phosphate mannose (DPM) synthase complex.</text>
</comment>
<comment type="pathway">
    <text evidence="7">Protein modification; protein glycosylation.</text>
</comment>
<dbReference type="Proteomes" id="UP000217199">
    <property type="component" value="Unassembled WGS sequence"/>
</dbReference>
<dbReference type="Pfam" id="PF07297">
    <property type="entry name" value="DPM2"/>
    <property type="match status" value="1"/>
</dbReference>
<reference evidence="8 9" key="1">
    <citation type="journal article" date="2017" name="Mol. Ecol.">
        <title>Comparative and population genomic landscape of Phellinus noxius: A hypervariable fungus causing root rot in trees.</title>
        <authorList>
            <person name="Chung C.L."/>
            <person name="Lee T.J."/>
            <person name="Akiba M."/>
            <person name="Lee H.H."/>
            <person name="Kuo T.H."/>
            <person name="Liu D."/>
            <person name="Ke H.M."/>
            <person name="Yokoi T."/>
            <person name="Roa M.B."/>
            <person name="Lu M.J."/>
            <person name="Chang Y.Y."/>
            <person name="Ann P.J."/>
            <person name="Tsai J.N."/>
            <person name="Chen C.Y."/>
            <person name="Tzean S.S."/>
            <person name="Ota Y."/>
            <person name="Hattori T."/>
            <person name="Sahashi N."/>
            <person name="Liou R.F."/>
            <person name="Kikuchi T."/>
            <person name="Tsai I.J."/>
        </authorList>
    </citation>
    <scope>NUCLEOTIDE SEQUENCE [LARGE SCALE GENOMIC DNA]</scope>
    <source>
        <strain evidence="8 9">FFPRI411160</strain>
    </source>
</reference>
<name>A0A286UUG5_9AGAM</name>
<feature type="transmembrane region" description="Helical" evidence="7">
    <location>
        <begin position="52"/>
        <end position="73"/>
    </location>
</feature>
<protein>
    <recommendedName>
        <fullName evidence="7">Dolichol phosphate-mannose biosynthesis regulatory protein</fullName>
    </recommendedName>
</protein>
<dbReference type="PANTHER" id="PTHR15039">
    <property type="entry name" value="DOLICHOL PHOSPHATE-MANNOSE BIOSYNTHESIS REGULATORY PROTEIN"/>
    <property type="match status" value="1"/>
</dbReference>
<keyword evidence="3 7" id="KW-0812">Transmembrane</keyword>
<dbReference type="STRING" id="2282107.A0A286UUG5"/>
<dbReference type="GO" id="GO:0030234">
    <property type="term" value="F:enzyme regulator activity"/>
    <property type="evidence" value="ECO:0007669"/>
    <property type="project" value="UniProtKB-UniRule"/>
</dbReference>
<dbReference type="UniPathway" id="UPA00378"/>
<keyword evidence="9" id="KW-1185">Reference proteome</keyword>